<evidence type="ECO:0000259" key="8">
    <source>
        <dbReference type="Pfam" id="PF21895"/>
    </source>
</evidence>
<comment type="pathway">
    <text evidence="2 7">One-carbon metabolism; tetrahydrofolate interconversion.</text>
</comment>
<dbReference type="GO" id="GO:0005829">
    <property type="term" value="C:cytosol"/>
    <property type="evidence" value="ECO:0000318"/>
    <property type="project" value="GO_Central"/>
</dbReference>
<dbReference type="eggNOG" id="KOG0564">
    <property type="taxonomic scope" value="Eukaryota"/>
</dbReference>
<dbReference type="KEGG" id="nve:5512577"/>
<evidence type="ECO:0000256" key="4">
    <source>
        <dbReference type="ARBA" id="ARBA00022630"/>
    </source>
</evidence>
<reference evidence="9 10" key="1">
    <citation type="journal article" date="2007" name="Science">
        <title>Sea anemone genome reveals ancestral eumetazoan gene repertoire and genomic organization.</title>
        <authorList>
            <person name="Putnam N.H."/>
            <person name="Srivastava M."/>
            <person name="Hellsten U."/>
            <person name="Dirks B."/>
            <person name="Chapman J."/>
            <person name="Salamov A."/>
            <person name="Terry A."/>
            <person name="Shapiro H."/>
            <person name="Lindquist E."/>
            <person name="Kapitonov V.V."/>
            <person name="Jurka J."/>
            <person name="Genikhovich G."/>
            <person name="Grigoriev I.V."/>
            <person name="Lucas S.M."/>
            <person name="Steele R.E."/>
            <person name="Finnerty J.R."/>
            <person name="Technau U."/>
            <person name="Martindale M.Q."/>
            <person name="Rokhsar D.S."/>
        </authorList>
    </citation>
    <scope>NUCLEOTIDE SEQUENCE [LARGE SCALE GENOMIC DNA]</scope>
    <source>
        <strain evidence="10">CH2 X CH6</strain>
    </source>
</reference>
<dbReference type="InterPro" id="IPR003171">
    <property type="entry name" value="Mehydrof_redctse-like"/>
</dbReference>
<gene>
    <name evidence="9" type="ORF">NEMVEDRAFT_v1g166823</name>
</gene>
<dbReference type="Gene3D" id="3.20.20.220">
    <property type="match status" value="1"/>
</dbReference>
<dbReference type="AlphaFoldDB" id="A7S5W8"/>
<evidence type="ECO:0000256" key="5">
    <source>
        <dbReference type="ARBA" id="ARBA00022827"/>
    </source>
</evidence>
<dbReference type="HOGENOM" id="CLU_025841_2_2_1"/>
<evidence type="ECO:0000256" key="6">
    <source>
        <dbReference type="ARBA" id="ARBA00023002"/>
    </source>
</evidence>
<dbReference type="Proteomes" id="UP000001593">
    <property type="component" value="Unassembled WGS sequence"/>
</dbReference>
<dbReference type="InterPro" id="IPR053806">
    <property type="entry name" value="MTHFR_C"/>
</dbReference>
<organism evidence="9 10">
    <name type="scientific">Nematostella vectensis</name>
    <name type="common">Starlet sea anemone</name>
    <dbReference type="NCBI Taxonomy" id="45351"/>
    <lineage>
        <taxon>Eukaryota</taxon>
        <taxon>Metazoa</taxon>
        <taxon>Cnidaria</taxon>
        <taxon>Anthozoa</taxon>
        <taxon>Hexacorallia</taxon>
        <taxon>Actiniaria</taxon>
        <taxon>Edwardsiidae</taxon>
        <taxon>Nematostella</taxon>
    </lineage>
</organism>
<evidence type="ECO:0000313" key="9">
    <source>
        <dbReference type="EMBL" id="EDO40835.1"/>
    </source>
</evidence>
<keyword evidence="5" id="KW-0274">FAD</keyword>
<evidence type="ECO:0000256" key="2">
    <source>
        <dbReference type="ARBA" id="ARBA00004777"/>
    </source>
</evidence>
<dbReference type="CDD" id="cd00537">
    <property type="entry name" value="MTHFR"/>
    <property type="match status" value="1"/>
</dbReference>
<dbReference type="InterPro" id="IPR029041">
    <property type="entry name" value="FAD-linked_oxidoreductase-like"/>
</dbReference>
<keyword evidence="10" id="KW-1185">Reference proteome</keyword>
<evidence type="ECO:0000256" key="3">
    <source>
        <dbReference type="ARBA" id="ARBA00006743"/>
    </source>
</evidence>
<dbReference type="GO" id="GO:0035999">
    <property type="term" value="P:tetrahydrofolate interconversion"/>
    <property type="evidence" value="ECO:0000318"/>
    <property type="project" value="GO_Central"/>
</dbReference>
<dbReference type="PhylomeDB" id="A7S5W8"/>
<protein>
    <recommendedName>
        <fullName evidence="8">MTHFR SAM-binding regulatory domain-containing protein</fullName>
    </recommendedName>
</protein>
<dbReference type="Pfam" id="PF21895">
    <property type="entry name" value="MTHFR_C"/>
    <property type="match status" value="1"/>
</dbReference>
<keyword evidence="6" id="KW-0560">Oxidoreductase</keyword>
<dbReference type="STRING" id="45351.A7S5W8"/>
<dbReference type="UniPathway" id="UPA00193"/>
<evidence type="ECO:0000256" key="1">
    <source>
        <dbReference type="ARBA" id="ARBA00001974"/>
    </source>
</evidence>
<dbReference type="Pfam" id="PF02219">
    <property type="entry name" value="MTHFR"/>
    <property type="match status" value="1"/>
</dbReference>
<dbReference type="PANTHER" id="PTHR45754:SF3">
    <property type="entry name" value="METHYLENETETRAHYDROFOLATE REDUCTASE (NADPH)"/>
    <property type="match status" value="1"/>
</dbReference>
<dbReference type="GO" id="GO:0071949">
    <property type="term" value="F:FAD binding"/>
    <property type="evidence" value="ECO:0000318"/>
    <property type="project" value="GO_Central"/>
</dbReference>
<proteinExistence type="inferred from homology"/>
<feature type="domain" description="MTHFR SAM-binding regulatory" evidence="8">
    <location>
        <begin position="322"/>
        <end position="617"/>
    </location>
</feature>
<evidence type="ECO:0000313" key="10">
    <source>
        <dbReference type="Proteomes" id="UP000001593"/>
    </source>
</evidence>
<evidence type="ECO:0000256" key="7">
    <source>
        <dbReference type="RuleBase" id="RU004254"/>
    </source>
</evidence>
<sequence>MISSNDDDSNSATSELLRKIKEKIDNHERFFSVEIFPPKTFNGATSLFGIMCRLNELEDTKPLFADITWKPSKEPMSDKCLEPTTLLIAASARQVNNFNTIIHIPYFGTTRTQVFEHLMRAKEFGVCGIRAQRPAPGITYENPVHEDGFSSIEDLIIFIKQEFGNDFAIAVTGYPSQRCDWYDSDLALLKREVDAGADFITTQLFFEVETFFKFERDCRNIGIDIPIIPGILPIQNLQTVRNLRKMNFAVKVPNEILEVLKSGKEDLEAIQAFGIQHATKMCQELFASGKVQGIHLYTLNIEKPVMSILENLKISKEPELNKLPWQLSDVRSGEDVRPIFWASRPRSYLIRTSNWEDMPNGRWGNSSSASFGDLKDYHLFLTGTSRKDSELLSMWGRELNSEQDVFDIFVCYLTGRDNKQGFKVTELPWSDGELAPETIPLVEKLVHANQNGILTINSQPSLNAVPSEDPNHGWGKPGGYVFQKAYLEFFAREEIALELYHQLKDGTRINFHLVNSSGESDFTNANMYSPNAVTWGVFPGSEILQPTVVDPIAFHYWKDEAFGLWKQQWGRLYPEGSRSRDIIDSIYDSYYLVNLVDNDYVGGNSLFDILDGVIKKVQS</sequence>
<dbReference type="SUPFAM" id="SSF51730">
    <property type="entry name" value="FAD-linked oxidoreductase"/>
    <property type="match status" value="1"/>
</dbReference>
<dbReference type="EMBL" id="DS469585">
    <property type="protein sequence ID" value="EDO40835.1"/>
    <property type="molecule type" value="Genomic_DNA"/>
</dbReference>
<accession>A7S5W8</accession>
<comment type="similarity">
    <text evidence="3">Belongs to the methylenetetrahydrofolate reductase family.</text>
</comment>
<keyword evidence="4" id="KW-0285">Flavoprotein</keyword>
<comment type="cofactor">
    <cofactor evidence="1">
        <name>FAD</name>
        <dbReference type="ChEBI" id="CHEBI:57692"/>
    </cofactor>
</comment>
<dbReference type="OrthoDB" id="16284at2759"/>
<dbReference type="GO" id="GO:0009086">
    <property type="term" value="P:methionine biosynthetic process"/>
    <property type="evidence" value="ECO:0000318"/>
    <property type="project" value="GO_Central"/>
</dbReference>
<dbReference type="GO" id="GO:0004489">
    <property type="term" value="F:methylenetetrahydrofolate reductase [NAD(P)H] activity"/>
    <property type="evidence" value="ECO:0000318"/>
    <property type="project" value="GO_Central"/>
</dbReference>
<dbReference type="PANTHER" id="PTHR45754">
    <property type="entry name" value="METHYLENETETRAHYDROFOLATE REDUCTASE"/>
    <property type="match status" value="1"/>
</dbReference>
<dbReference type="InParanoid" id="A7S5W8"/>
<name>A7S5W8_NEMVE</name>
<dbReference type="OMA" id="FFCSHEK"/>